<feature type="chain" id="PRO_5015746360" evidence="1">
    <location>
        <begin position="20"/>
        <end position="179"/>
    </location>
</feature>
<name>A0A2S9WXZ7_9FLAO</name>
<evidence type="ECO:0000256" key="1">
    <source>
        <dbReference type="SAM" id="SignalP"/>
    </source>
</evidence>
<keyword evidence="3" id="KW-1185">Reference proteome</keyword>
<feature type="signal peptide" evidence="1">
    <location>
        <begin position="1"/>
        <end position="19"/>
    </location>
</feature>
<organism evidence="2 3">
    <name type="scientific">Nonlabens agnitus</name>
    <dbReference type="NCBI Taxonomy" id="870484"/>
    <lineage>
        <taxon>Bacteria</taxon>
        <taxon>Pseudomonadati</taxon>
        <taxon>Bacteroidota</taxon>
        <taxon>Flavobacteriia</taxon>
        <taxon>Flavobacteriales</taxon>
        <taxon>Flavobacteriaceae</taxon>
        <taxon>Nonlabens</taxon>
    </lineage>
</organism>
<protein>
    <submittedName>
        <fullName evidence="2">Asparagine synthetase B</fullName>
    </submittedName>
</protein>
<dbReference type="RefSeq" id="WP_105983985.1">
    <property type="nucleotide sequence ID" value="NZ_MQUC01000003.1"/>
</dbReference>
<comment type="caution">
    <text evidence="2">The sequence shown here is derived from an EMBL/GenBank/DDBJ whole genome shotgun (WGS) entry which is preliminary data.</text>
</comment>
<dbReference type="EMBL" id="MQUC01000003">
    <property type="protein sequence ID" value="PRP68350.1"/>
    <property type="molecule type" value="Genomic_DNA"/>
</dbReference>
<accession>A0A2S9WXZ7</accession>
<reference evidence="2 3" key="1">
    <citation type="submission" date="2016-11" db="EMBL/GenBank/DDBJ databases">
        <title>Trade-off between light-utilization and light-protection in marine flavobacteria.</title>
        <authorList>
            <person name="Kumagai Y."/>
        </authorList>
    </citation>
    <scope>NUCLEOTIDE SEQUENCE [LARGE SCALE GENOMIC DNA]</scope>
    <source>
        <strain evidence="2 3">JCM 17109</strain>
    </source>
</reference>
<dbReference type="AlphaFoldDB" id="A0A2S9WXZ7"/>
<keyword evidence="1" id="KW-0732">Signal</keyword>
<sequence>MKYFILLFSLLFLSQLSNSQDLAFSGLDKSPLDVVMYRGDDQAAIARIIYSRPAKRDRVVFGELVPYGQVWRTGANEATEITFYKDVTINDELVEAGTYSIFTIPGEENWKFILNSQTTQWGTRYDNQYDIFTTDMKVSPAPETIENFSIRIIDEIDGGTIFMGWDDRIASLHFDVAAN</sequence>
<dbReference type="Pfam" id="PF11138">
    <property type="entry name" value="DUF2911"/>
    <property type="match status" value="1"/>
</dbReference>
<dbReference type="Proteomes" id="UP000239532">
    <property type="component" value="Unassembled WGS sequence"/>
</dbReference>
<evidence type="ECO:0000313" key="2">
    <source>
        <dbReference type="EMBL" id="PRP68350.1"/>
    </source>
</evidence>
<dbReference type="InterPro" id="IPR021314">
    <property type="entry name" value="DUF2911"/>
</dbReference>
<dbReference type="OrthoDB" id="187854at2"/>
<proteinExistence type="predicted"/>
<gene>
    <name evidence="2" type="ORF">BST86_08970</name>
</gene>
<evidence type="ECO:0000313" key="3">
    <source>
        <dbReference type="Proteomes" id="UP000239532"/>
    </source>
</evidence>